<name>A0A5J4TVQ8_9EUKA</name>
<reference evidence="1 2" key="1">
    <citation type="submission" date="2019-03" db="EMBL/GenBank/DDBJ databases">
        <title>Single cell metagenomics reveals metabolic interactions within the superorganism composed of flagellate Streblomastix strix and complex community of Bacteroidetes bacteria on its surface.</title>
        <authorList>
            <person name="Treitli S.C."/>
            <person name="Kolisko M."/>
            <person name="Husnik F."/>
            <person name="Keeling P."/>
            <person name="Hampl V."/>
        </authorList>
    </citation>
    <scope>NUCLEOTIDE SEQUENCE [LARGE SCALE GENOMIC DNA]</scope>
    <source>
        <strain evidence="1">ST1C</strain>
    </source>
</reference>
<dbReference type="InterPro" id="IPR022709">
    <property type="entry name" value="SCAI"/>
</dbReference>
<dbReference type="OrthoDB" id="525027at2759"/>
<evidence type="ECO:0000313" key="2">
    <source>
        <dbReference type="Proteomes" id="UP000324800"/>
    </source>
</evidence>
<accession>A0A5J4TVQ8</accession>
<evidence type="ECO:0000313" key="1">
    <source>
        <dbReference type="EMBL" id="KAA6361969.1"/>
    </source>
</evidence>
<organism evidence="1 2">
    <name type="scientific">Streblomastix strix</name>
    <dbReference type="NCBI Taxonomy" id="222440"/>
    <lineage>
        <taxon>Eukaryota</taxon>
        <taxon>Metamonada</taxon>
        <taxon>Preaxostyla</taxon>
        <taxon>Oxymonadida</taxon>
        <taxon>Streblomastigidae</taxon>
        <taxon>Streblomastix</taxon>
    </lineage>
</organism>
<comment type="caution">
    <text evidence="1">The sequence shown here is derived from an EMBL/GenBank/DDBJ whole genome shotgun (WGS) entry which is preliminary data.</text>
</comment>
<dbReference type="GO" id="GO:0003714">
    <property type="term" value="F:transcription corepressor activity"/>
    <property type="evidence" value="ECO:0007669"/>
    <property type="project" value="InterPro"/>
</dbReference>
<dbReference type="EMBL" id="SNRW01024826">
    <property type="protein sequence ID" value="KAA6361969.1"/>
    <property type="molecule type" value="Genomic_DNA"/>
</dbReference>
<dbReference type="Pfam" id="PF12070">
    <property type="entry name" value="SCAI"/>
    <property type="match status" value="1"/>
</dbReference>
<dbReference type="GO" id="GO:0006351">
    <property type="term" value="P:DNA-templated transcription"/>
    <property type="evidence" value="ECO:0007669"/>
    <property type="project" value="InterPro"/>
</dbReference>
<sequence length="150" mass="17461">MKAFIWRCWNAGDIQQTLKEQQLREEDDEEIISDDELVDAELQPYVQPDTITSEDLIPFTRRPLFIIADSNGSKSFSSLTRPNAAADRIRRKYDYNEYIEEDDDEQDEYGGVSQFGQPIVVLMSPTSPLRQQRRIQIRVISMFSPITKLQ</sequence>
<dbReference type="Proteomes" id="UP000324800">
    <property type="component" value="Unassembled WGS sequence"/>
</dbReference>
<proteinExistence type="predicted"/>
<protein>
    <submittedName>
        <fullName evidence="1">Uncharacterized protein</fullName>
    </submittedName>
</protein>
<gene>
    <name evidence="1" type="ORF">EZS28_042504</name>
</gene>
<dbReference type="AlphaFoldDB" id="A0A5J4TVQ8"/>